<dbReference type="SUPFAM" id="SSF47473">
    <property type="entry name" value="EF-hand"/>
    <property type="match status" value="1"/>
</dbReference>
<dbReference type="PROSITE" id="PS00018">
    <property type="entry name" value="EF_HAND_1"/>
    <property type="match status" value="3"/>
</dbReference>
<dbReference type="CDD" id="cd00051">
    <property type="entry name" value="EFh"/>
    <property type="match status" value="2"/>
</dbReference>
<dbReference type="PANTHER" id="PTHR23055:SF178">
    <property type="entry name" value="NEUROCALCIN HOMOLOG"/>
    <property type="match status" value="1"/>
</dbReference>
<comment type="similarity">
    <text evidence="1">Belongs to the recoverin family.</text>
</comment>
<keyword evidence="2" id="KW-0519">Myristate</keyword>
<dbReference type="InterPro" id="IPR011992">
    <property type="entry name" value="EF-hand-dom_pair"/>
</dbReference>
<dbReference type="InterPro" id="IPR018247">
    <property type="entry name" value="EF_Hand_1_Ca_BS"/>
</dbReference>
<gene>
    <name evidence="8" type="ORF">XAT740_LOCUS20547</name>
</gene>
<protein>
    <recommendedName>
        <fullName evidence="7">EF-hand domain-containing protein</fullName>
    </recommendedName>
</protein>
<evidence type="ECO:0000256" key="3">
    <source>
        <dbReference type="ARBA" id="ARBA00022723"/>
    </source>
</evidence>
<proteinExistence type="inferred from homology"/>
<feature type="domain" description="EF-hand" evidence="7">
    <location>
        <begin position="102"/>
        <end position="137"/>
    </location>
</feature>
<dbReference type="InterPro" id="IPR028846">
    <property type="entry name" value="Recoverin"/>
</dbReference>
<dbReference type="AlphaFoldDB" id="A0A814S591"/>
<evidence type="ECO:0000256" key="4">
    <source>
        <dbReference type="ARBA" id="ARBA00022737"/>
    </source>
</evidence>
<dbReference type="Proteomes" id="UP000663828">
    <property type="component" value="Unassembled WGS sequence"/>
</dbReference>
<keyword evidence="9" id="KW-1185">Reference proteome</keyword>
<name>A0A814S591_ADIRI</name>
<dbReference type="PRINTS" id="PR00450">
    <property type="entry name" value="RECOVERIN"/>
</dbReference>
<dbReference type="GO" id="GO:0005509">
    <property type="term" value="F:calcium ion binding"/>
    <property type="evidence" value="ECO:0007669"/>
    <property type="project" value="InterPro"/>
</dbReference>
<feature type="domain" description="EF-hand" evidence="7">
    <location>
        <begin position="65"/>
        <end position="100"/>
    </location>
</feature>
<dbReference type="Pfam" id="PF13499">
    <property type="entry name" value="EF-hand_7"/>
    <property type="match status" value="1"/>
</dbReference>
<keyword evidence="4" id="KW-0677">Repeat</keyword>
<dbReference type="EMBL" id="CAJNOR010001439">
    <property type="protein sequence ID" value="CAF1143364.1"/>
    <property type="molecule type" value="Genomic_DNA"/>
</dbReference>
<reference evidence="8" key="1">
    <citation type="submission" date="2021-02" db="EMBL/GenBank/DDBJ databases">
        <authorList>
            <person name="Nowell W R."/>
        </authorList>
    </citation>
    <scope>NUCLEOTIDE SEQUENCE</scope>
</reference>
<evidence type="ECO:0000256" key="6">
    <source>
        <dbReference type="ARBA" id="ARBA00023288"/>
    </source>
</evidence>
<evidence type="ECO:0000259" key="7">
    <source>
        <dbReference type="PROSITE" id="PS50222"/>
    </source>
</evidence>
<keyword evidence="5" id="KW-0106">Calcium</keyword>
<evidence type="ECO:0000256" key="5">
    <source>
        <dbReference type="ARBA" id="ARBA00022837"/>
    </source>
</evidence>
<dbReference type="InterPro" id="IPR002048">
    <property type="entry name" value="EF_hand_dom"/>
</dbReference>
<dbReference type="PANTHER" id="PTHR23055">
    <property type="entry name" value="CALCIUM BINDING PROTEINS"/>
    <property type="match status" value="1"/>
</dbReference>
<sequence length="191" mass="21775">MWRSRKARGSTELNAKEIAALVEASNISGEEIRRWHDDFLKHYPSGQLDKKSFWEYYQKLFPTKQTQESIGNIFQMIDTNNDGNIDFNELLVVIVLMSHLNALESRLAFAFDMFDCSGDGHIDREELADVISAIYDRAGVTDRKGENDPNKRAKTIIDKLDHSGDNKINKAEFIQGCKDDPVIRNLLAPNV</sequence>
<dbReference type="PROSITE" id="PS50222">
    <property type="entry name" value="EF_HAND_2"/>
    <property type="match status" value="3"/>
</dbReference>
<keyword evidence="3" id="KW-0479">Metal-binding</keyword>
<dbReference type="Gene3D" id="1.10.238.10">
    <property type="entry name" value="EF-hand"/>
    <property type="match status" value="1"/>
</dbReference>
<evidence type="ECO:0000313" key="8">
    <source>
        <dbReference type="EMBL" id="CAF1143364.1"/>
    </source>
</evidence>
<comment type="caution">
    <text evidence="8">The sequence shown here is derived from an EMBL/GenBank/DDBJ whole genome shotgun (WGS) entry which is preliminary data.</text>
</comment>
<dbReference type="Pfam" id="PF00036">
    <property type="entry name" value="EF-hand_1"/>
    <property type="match status" value="1"/>
</dbReference>
<evidence type="ECO:0000256" key="1">
    <source>
        <dbReference type="ARBA" id="ARBA00006049"/>
    </source>
</evidence>
<evidence type="ECO:0000313" key="9">
    <source>
        <dbReference type="Proteomes" id="UP000663828"/>
    </source>
</evidence>
<keyword evidence="6" id="KW-0449">Lipoprotein</keyword>
<feature type="domain" description="EF-hand" evidence="7">
    <location>
        <begin position="148"/>
        <end position="183"/>
    </location>
</feature>
<evidence type="ECO:0000256" key="2">
    <source>
        <dbReference type="ARBA" id="ARBA00022707"/>
    </source>
</evidence>
<accession>A0A814S591</accession>
<organism evidence="8 9">
    <name type="scientific">Adineta ricciae</name>
    <name type="common">Rotifer</name>
    <dbReference type="NCBI Taxonomy" id="249248"/>
    <lineage>
        <taxon>Eukaryota</taxon>
        <taxon>Metazoa</taxon>
        <taxon>Spiralia</taxon>
        <taxon>Gnathifera</taxon>
        <taxon>Rotifera</taxon>
        <taxon>Eurotatoria</taxon>
        <taxon>Bdelloidea</taxon>
        <taxon>Adinetida</taxon>
        <taxon>Adinetidae</taxon>
        <taxon>Adineta</taxon>
    </lineage>
</organism>
<dbReference type="SMART" id="SM00054">
    <property type="entry name" value="EFh"/>
    <property type="match status" value="3"/>
</dbReference>